<feature type="domain" description="Carbohydrate kinase PfkB" evidence="10">
    <location>
        <begin position="4"/>
        <end position="284"/>
    </location>
</feature>
<feature type="binding site" evidence="9">
    <location>
        <position position="238"/>
    </location>
    <ligand>
        <name>K(+)</name>
        <dbReference type="ChEBI" id="CHEBI:29103"/>
    </ligand>
</feature>
<feature type="binding site" evidence="9">
    <location>
        <begin position="10"/>
        <end position="12"/>
    </location>
    <ligand>
        <name>substrate</name>
    </ligand>
</feature>
<evidence type="ECO:0000256" key="6">
    <source>
        <dbReference type="ARBA" id="ARBA00022842"/>
    </source>
</evidence>
<accession>A0ABY1I8R3</accession>
<dbReference type="Proteomes" id="UP000184290">
    <property type="component" value="Unassembled WGS sequence"/>
</dbReference>
<feature type="binding site" evidence="9">
    <location>
        <begin position="241"/>
        <end position="242"/>
    </location>
    <ligand>
        <name>ATP</name>
        <dbReference type="ChEBI" id="CHEBI:30616"/>
    </ligand>
</feature>
<dbReference type="HAMAP" id="MF_01987">
    <property type="entry name" value="Ribokinase"/>
    <property type="match status" value="1"/>
</dbReference>
<comment type="cofactor">
    <cofactor evidence="9">
        <name>Mg(2+)</name>
        <dbReference type="ChEBI" id="CHEBI:18420"/>
    </cofactor>
    <text evidence="9">Requires a divalent cation, most likely magnesium in vivo, as an electrophilic catalyst to aid phosphoryl group transfer. It is the chelate of the metal and the nucleotide that is the actual substrate.</text>
</comment>
<evidence type="ECO:0000256" key="8">
    <source>
        <dbReference type="ARBA" id="ARBA00023277"/>
    </source>
</evidence>
<dbReference type="InterPro" id="IPR029056">
    <property type="entry name" value="Ribokinase-like"/>
</dbReference>
<evidence type="ECO:0000256" key="7">
    <source>
        <dbReference type="ARBA" id="ARBA00022958"/>
    </source>
</evidence>
<feature type="binding site" evidence="9">
    <location>
        <position position="281"/>
    </location>
    <ligand>
        <name>K(+)</name>
        <dbReference type="ChEBI" id="CHEBI:29103"/>
    </ligand>
</feature>
<protein>
    <recommendedName>
        <fullName evidence="9">Ribokinase</fullName>
        <shortName evidence="9">RK</shortName>
        <ecNumber evidence="9">2.7.1.15</ecNumber>
    </recommendedName>
</protein>
<evidence type="ECO:0000313" key="12">
    <source>
        <dbReference type="Proteomes" id="UP000184290"/>
    </source>
</evidence>
<organism evidence="11 12">
    <name type="scientific">Aureimonas altamirensis DSM 21988</name>
    <dbReference type="NCBI Taxonomy" id="1121026"/>
    <lineage>
        <taxon>Bacteria</taxon>
        <taxon>Pseudomonadati</taxon>
        <taxon>Pseudomonadota</taxon>
        <taxon>Alphaproteobacteria</taxon>
        <taxon>Hyphomicrobiales</taxon>
        <taxon>Aurantimonadaceae</taxon>
        <taxon>Aureimonas</taxon>
    </lineage>
</organism>
<feature type="binding site" evidence="9">
    <location>
        <position position="277"/>
    </location>
    <ligand>
        <name>K(+)</name>
        <dbReference type="ChEBI" id="CHEBI:29103"/>
    </ligand>
</feature>
<comment type="similarity">
    <text evidence="9">Belongs to the carbohydrate kinase PfkB family. Ribokinase subfamily.</text>
</comment>
<dbReference type="PRINTS" id="PR00990">
    <property type="entry name" value="RIBOKINASE"/>
</dbReference>
<name>A0ABY1I8R3_9HYPH</name>
<comment type="caution">
    <text evidence="9">Lacks conserved residue(s) required for the propagation of feature annotation.</text>
</comment>
<keyword evidence="1 9" id="KW-0808">Transferase</keyword>
<keyword evidence="4 9" id="KW-0418">Kinase</keyword>
<sequence length="296" mass="29621">MTLHVIGNICVDIAMRVTALPGPGETVNAADSLRGPGGKGANQALAASRAGAAVRFFSAVGQDGEGAGLLDRVAAAGLPVIDIARVRAVTDMSVVLVADSAENIVASCVACARAIGDETVAAVAKALSPGDAMLLQGNLNNAVTQALAALAHNAGIRLAVNASPLDGSAFPSCDLLVVNRGEAESLSGNGDIDAAIDRLHALGARDVVVTLGAEGATGLCGGARFWRPAKPVKAVDTSGAGDVFCGVVVALWHAGMALPEAVERAAGAAALAVTRPGTFDSCPTRDEMQAIMLRKD</sequence>
<dbReference type="SUPFAM" id="SSF53613">
    <property type="entry name" value="Ribokinase-like"/>
    <property type="match status" value="1"/>
</dbReference>
<comment type="catalytic activity">
    <reaction evidence="9">
        <text>D-ribose + ATP = D-ribose 5-phosphate + ADP + H(+)</text>
        <dbReference type="Rhea" id="RHEA:13697"/>
        <dbReference type="ChEBI" id="CHEBI:15378"/>
        <dbReference type="ChEBI" id="CHEBI:30616"/>
        <dbReference type="ChEBI" id="CHEBI:47013"/>
        <dbReference type="ChEBI" id="CHEBI:78346"/>
        <dbReference type="ChEBI" id="CHEBI:456216"/>
        <dbReference type="EC" id="2.7.1.15"/>
    </reaction>
</comment>
<evidence type="ECO:0000256" key="2">
    <source>
        <dbReference type="ARBA" id="ARBA00022723"/>
    </source>
</evidence>
<evidence type="ECO:0000259" key="10">
    <source>
        <dbReference type="Pfam" id="PF00294"/>
    </source>
</evidence>
<evidence type="ECO:0000256" key="4">
    <source>
        <dbReference type="ARBA" id="ARBA00022777"/>
    </source>
</evidence>
<evidence type="ECO:0000256" key="5">
    <source>
        <dbReference type="ARBA" id="ARBA00022840"/>
    </source>
</evidence>
<comment type="caution">
    <text evidence="11">The sequence shown here is derived from an EMBL/GenBank/DDBJ whole genome shotgun (WGS) entry which is preliminary data.</text>
</comment>
<dbReference type="EMBL" id="FQZC01000001">
    <property type="protein sequence ID" value="SHI77571.1"/>
    <property type="molecule type" value="Genomic_DNA"/>
</dbReference>
<feature type="binding site" evidence="9">
    <location>
        <begin position="210"/>
        <end position="215"/>
    </location>
    <ligand>
        <name>ATP</name>
        <dbReference type="ChEBI" id="CHEBI:30616"/>
    </ligand>
</feature>
<dbReference type="RefSeq" id="WP_060602564.1">
    <property type="nucleotide sequence ID" value="NZ_FQZC01000001.1"/>
</dbReference>
<keyword evidence="5 9" id="KW-0067">ATP-binding</keyword>
<comment type="pathway">
    <text evidence="9">Carbohydrate metabolism; D-ribose degradation; D-ribose 5-phosphate from beta-D-ribopyranose: step 2/2.</text>
</comment>
<keyword evidence="8 9" id="KW-0119">Carbohydrate metabolism</keyword>
<comment type="subcellular location">
    <subcellularLocation>
        <location evidence="9">Cytoplasm</location>
    </subcellularLocation>
</comment>
<dbReference type="InterPro" id="IPR011877">
    <property type="entry name" value="Ribokinase"/>
</dbReference>
<proteinExistence type="inferred from homology"/>
<evidence type="ECO:0000313" key="11">
    <source>
        <dbReference type="EMBL" id="SHI77571.1"/>
    </source>
</evidence>
<keyword evidence="6 9" id="KW-0460">Magnesium</keyword>
<keyword evidence="2 9" id="KW-0479">Metal-binding</keyword>
<feature type="binding site" evidence="9">
    <location>
        <position position="275"/>
    </location>
    <ligand>
        <name>K(+)</name>
        <dbReference type="ChEBI" id="CHEBI:29103"/>
    </ligand>
</feature>
<feature type="binding site" evidence="9">
    <location>
        <position position="272"/>
    </location>
    <ligand>
        <name>K(+)</name>
        <dbReference type="ChEBI" id="CHEBI:29103"/>
    </ligand>
</feature>
<feature type="binding site" evidence="9">
    <location>
        <begin position="38"/>
        <end position="42"/>
    </location>
    <ligand>
        <name>substrate</name>
    </ligand>
</feature>
<dbReference type="PANTHER" id="PTHR10584:SF166">
    <property type="entry name" value="RIBOKINASE"/>
    <property type="match status" value="1"/>
</dbReference>
<feature type="active site" description="Proton acceptor" evidence="9">
    <location>
        <position position="242"/>
    </location>
</feature>
<keyword evidence="7 9" id="KW-0630">Potassium</keyword>
<feature type="binding site" evidence="9">
    <location>
        <position position="236"/>
    </location>
    <ligand>
        <name>K(+)</name>
        <dbReference type="ChEBI" id="CHEBI:29103"/>
    </ligand>
</feature>
<keyword evidence="3 9" id="KW-0547">Nucleotide-binding</keyword>
<dbReference type="InterPro" id="IPR002139">
    <property type="entry name" value="Ribo/fructo_kinase"/>
</dbReference>
<dbReference type="Pfam" id="PF00294">
    <property type="entry name" value="PfkB"/>
    <property type="match status" value="1"/>
</dbReference>
<comment type="subunit">
    <text evidence="9">Homodimer.</text>
</comment>
<dbReference type="Gene3D" id="3.40.1190.20">
    <property type="match status" value="1"/>
</dbReference>
<dbReference type="EC" id="2.7.1.15" evidence="9"/>
<reference evidence="11 12" key="1">
    <citation type="submission" date="2016-11" db="EMBL/GenBank/DDBJ databases">
        <authorList>
            <person name="Varghese N."/>
            <person name="Submissions S."/>
        </authorList>
    </citation>
    <scope>NUCLEOTIDE SEQUENCE [LARGE SCALE GENOMIC DNA]</scope>
    <source>
        <strain evidence="11 12">DSM 21988</strain>
    </source>
</reference>
<evidence type="ECO:0000256" key="3">
    <source>
        <dbReference type="ARBA" id="ARBA00022741"/>
    </source>
</evidence>
<keyword evidence="9" id="KW-0963">Cytoplasm</keyword>
<comment type="activity regulation">
    <text evidence="9">Activated by a monovalent cation that binds near, but not in, the active site. The most likely occupant of the site in vivo is potassium. Ion binding induces a conformational change that may alter substrate affinity.</text>
</comment>
<keyword evidence="12" id="KW-1185">Reference proteome</keyword>
<gene>
    <name evidence="9" type="primary">rbsK</name>
    <name evidence="11" type="ORF">SAMN02745911_1117</name>
</gene>
<evidence type="ECO:0000256" key="1">
    <source>
        <dbReference type="ARBA" id="ARBA00022679"/>
    </source>
</evidence>
<comment type="function">
    <text evidence="9">Catalyzes the phosphorylation of ribose at O-5 in a reaction requiring ATP and magnesium. The resulting D-ribose-5-phosphate can then be used either for sythesis of nucleotides, histidine, and tryptophan, or as a component of the pentose phosphate pathway.</text>
</comment>
<feature type="binding site" evidence="9">
    <location>
        <position position="179"/>
    </location>
    <ligand>
        <name>ATP</name>
        <dbReference type="ChEBI" id="CHEBI:30616"/>
    </ligand>
</feature>
<dbReference type="InterPro" id="IPR011611">
    <property type="entry name" value="PfkB_dom"/>
</dbReference>
<feature type="binding site" evidence="9">
    <location>
        <position position="242"/>
    </location>
    <ligand>
        <name>substrate</name>
    </ligand>
</feature>
<evidence type="ECO:0000256" key="9">
    <source>
        <dbReference type="HAMAP-Rule" id="MF_01987"/>
    </source>
</evidence>
<dbReference type="PANTHER" id="PTHR10584">
    <property type="entry name" value="SUGAR KINASE"/>
    <property type="match status" value="1"/>
</dbReference>